<evidence type="ECO:0000256" key="1">
    <source>
        <dbReference type="ARBA" id="ARBA00022490"/>
    </source>
</evidence>
<gene>
    <name evidence="7" type="primary">AAH1</name>
    <name evidence="9" type="ORF">TAPDE_000141</name>
</gene>
<dbReference type="STRING" id="1097556.R4X6E2"/>
<dbReference type="Gene3D" id="3.20.20.140">
    <property type="entry name" value="Metal-dependent hydrolases"/>
    <property type="match status" value="1"/>
</dbReference>
<comment type="function">
    <text evidence="7">Catalyzes the hydrolytic deamination of adenine to hypoxanthine. Plays an important role in the purine salvage pathway and in nitrogen catabolism.</text>
</comment>
<feature type="site" description="Important for catalytic activity" evidence="7">
    <location>
        <position position="236"/>
    </location>
</feature>
<feature type="binding site" evidence="7">
    <location>
        <position position="18"/>
    </location>
    <ligand>
        <name>Zn(2+)</name>
        <dbReference type="ChEBI" id="CHEBI:29105"/>
        <note>catalytic</note>
    </ligand>
</feature>
<keyword evidence="10" id="KW-1185">Reference proteome</keyword>
<feature type="binding site" evidence="7">
    <location>
        <position position="20"/>
    </location>
    <ligand>
        <name>Zn(2+)</name>
        <dbReference type="ChEBI" id="CHEBI:29105"/>
        <note>catalytic</note>
    </ligand>
</feature>
<dbReference type="Proteomes" id="UP000013776">
    <property type="component" value="Unassembled WGS sequence"/>
</dbReference>
<dbReference type="GO" id="GO:0005634">
    <property type="term" value="C:nucleus"/>
    <property type="evidence" value="ECO:0007669"/>
    <property type="project" value="UniProtKB-SubCell"/>
</dbReference>
<evidence type="ECO:0000256" key="4">
    <source>
        <dbReference type="ARBA" id="ARBA00022833"/>
    </source>
</evidence>
<accession>R4X6E2</accession>
<dbReference type="SUPFAM" id="SSF51556">
    <property type="entry name" value="Metallo-dependent hydrolases"/>
    <property type="match status" value="1"/>
</dbReference>
<dbReference type="GO" id="GO:0032264">
    <property type="term" value="P:IMP salvage"/>
    <property type="evidence" value="ECO:0007669"/>
    <property type="project" value="UniProtKB-ARBA"/>
</dbReference>
<name>R4X6E2_TAPDE</name>
<sequence length="355" mass="39455">MANTMHEFLCALPKCEHHIHIEGSLSPTLLFSLSEKNEIALPKDDAAFGSIAALEARYTEFKDLQDFLDYYYLAMSTLLTMSDFEDLMYAYLKKAVSDGLMHAEIFFDPQAHTDRGVALETVVRGLERGIERAEAEWDVSADLIMCFLRHLPQTLAIDTFEAARSGQFLTTAEARRKIVGVGLDSAELPFPPELFTDVYAAAGEAGLHRTAHAGEEGPAAYIATSLDSLHVERIDHGIKLIQDPSLLARVAEQGTMLTVCPLSNVRLRAVKSVAEVPIKQFLHAGVRFSINSDDPAYFGGYILDNYLAVQEAHSLTKAEWLTIVRNSVEGSWCTRDRKAQIMDKIEQVSARFVEL</sequence>
<keyword evidence="2 7" id="KW-0479">Metal-binding</keyword>
<feature type="binding site" evidence="7">
    <location>
        <position position="212"/>
    </location>
    <ligand>
        <name>Zn(2+)</name>
        <dbReference type="ChEBI" id="CHEBI:29105"/>
        <note>catalytic</note>
    </ligand>
</feature>
<dbReference type="EMBL" id="CAHR02000003">
    <property type="protein sequence ID" value="CCG80615.1"/>
    <property type="molecule type" value="Genomic_DNA"/>
</dbReference>
<dbReference type="InterPro" id="IPR032466">
    <property type="entry name" value="Metal_Hydrolase"/>
</dbReference>
<dbReference type="NCBIfam" id="TIGR01430">
    <property type="entry name" value="aden_deam"/>
    <property type="match status" value="1"/>
</dbReference>
<dbReference type="CDD" id="cd01320">
    <property type="entry name" value="ADA"/>
    <property type="match status" value="1"/>
</dbReference>
<dbReference type="AlphaFoldDB" id="R4X6E2"/>
<dbReference type="PANTHER" id="PTHR43114">
    <property type="entry name" value="ADENINE DEAMINASE"/>
    <property type="match status" value="1"/>
</dbReference>
<feature type="domain" description="Adenosine deaminase" evidence="8">
    <location>
        <begin position="13"/>
        <end position="347"/>
    </location>
</feature>
<comment type="subcellular location">
    <subcellularLocation>
        <location evidence="7">Cytoplasm</location>
    </subcellularLocation>
    <subcellularLocation>
        <location evidence="7">Nucleus</location>
    </subcellularLocation>
</comment>
<dbReference type="GO" id="GO:0006146">
    <property type="term" value="P:adenine catabolic process"/>
    <property type="evidence" value="ECO:0007669"/>
    <property type="project" value="UniProtKB-UniRule"/>
</dbReference>
<evidence type="ECO:0000256" key="7">
    <source>
        <dbReference type="HAMAP-Rule" id="MF_03145"/>
    </source>
</evidence>
<comment type="catalytic activity">
    <reaction evidence="7">
        <text>adenine + H2O + H(+) = hypoxanthine + NH4(+)</text>
        <dbReference type="Rhea" id="RHEA:23688"/>
        <dbReference type="ChEBI" id="CHEBI:15377"/>
        <dbReference type="ChEBI" id="CHEBI:15378"/>
        <dbReference type="ChEBI" id="CHEBI:16708"/>
        <dbReference type="ChEBI" id="CHEBI:17368"/>
        <dbReference type="ChEBI" id="CHEBI:28938"/>
        <dbReference type="EC" id="3.5.4.2"/>
    </reaction>
</comment>
<keyword evidence="3 7" id="KW-0378">Hydrolase</keyword>
<dbReference type="GO" id="GO:0043103">
    <property type="term" value="P:hypoxanthine salvage"/>
    <property type="evidence" value="ECO:0007669"/>
    <property type="project" value="UniProtKB-UniRule"/>
</dbReference>
<dbReference type="PANTHER" id="PTHR43114:SF6">
    <property type="entry name" value="ADENINE DEAMINASE"/>
    <property type="match status" value="1"/>
</dbReference>
<dbReference type="InterPro" id="IPR006330">
    <property type="entry name" value="Ado/ade_deaminase"/>
</dbReference>
<feature type="binding site" evidence="7">
    <location>
        <position position="293"/>
    </location>
    <ligand>
        <name>Zn(2+)</name>
        <dbReference type="ChEBI" id="CHEBI:29105"/>
        <note>catalytic</note>
    </ligand>
</feature>
<keyword evidence="5 7" id="KW-0546">Nucleotide metabolism</keyword>
<dbReference type="GO" id="GO:0005829">
    <property type="term" value="C:cytosol"/>
    <property type="evidence" value="ECO:0007669"/>
    <property type="project" value="TreeGrafter"/>
</dbReference>
<feature type="binding site" evidence="7">
    <location>
        <position position="294"/>
    </location>
    <ligand>
        <name>substrate</name>
    </ligand>
</feature>
<dbReference type="InterPro" id="IPR001365">
    <property type="entry name" value="A_deaminase_dom"/>
</dbReference>
<dbReference type="PROSITE" id="PS00485">
    <property type="entry name" value="A_DEAMINASE"/>
    <property type="match status" value="1"/>
</dbReference>
<evidence type="ECO:0000256" key="5">
    <source>
        <dbReference type="ARBA" id="ARBA00023080"/>
    </source>
</evidence>
<protein>
    <recommendedName>
        <fullName evidence="7">Adenine deaminase</fullName>
        <shortName evidence="7">ADE</shortName>
        <ecNumber evidence="7">3.5.4.2</ecNumber>
    </recommendedName>
    <alternativeName>
        <fullName evidence="7">Adenine aminohydrolase</fullName>
        <shortName evidence="7">AAH</shortName>
    </alternativeName>
</protein>
<comment type="caution">
    <text evidence="9">The sequence shown here is derived from an EMBL/GenBank/DDBJ whole genome shotgun (WGS) entry which is preliminary data.</text>
</comment>
<keyword evidence="4 7" id="KW-0862">Zinc</keyword>
<evidence type="ECO:0000256" key="2">
    <source>
        <dbReference type="ARBA" id="ARBA00022723"/>
    </source>
</evidence>
<dbReference type="EC" id="3.5.4.2" evidence="7"/>
<dbReference type="Pfam" id="PF00962">
    <property type="entry name" value="A_deaminase"/>
    <property type="match status" value="1"/>
</dbReference>
<dbReference type="OrthoDB" id="272271at2759"/>
<dbReference type="HAMAP" id="MF_01962">
    <property type="entry name" value="Adenine_deaminase"/>
    <property type="match status" value="1"/>
</dbReference>
<organism evidence="9 10">
    <name type="scientific">Taphrina deformans (strain PYCC 5710 / ATCC 11124 / CBS 356.35 / IMI 108563 / JCM 9778 / NBRC 8474)</name>
    <name type="common">Peach leaf curl fungus</name>
    <name type="synonym">Lalaria deformans</name>
    <dbReference type="NCBI Taxonomy" id="1097556"/>
    <lineage>
        <taxon>Eukaryota</taxon>
        <taxon>Fungi</taxon>
        <taxon>Dikarya</taxon>
        <taxon>Ascomycota</taxon>
        <taxon>Taphrinomycotina</taxon>
        <taxon>Taphrinomycetes</taxon>
        <taxon>Taphrinales</taxon>
        <taxon>Taphrinaceae</taxon>
        <taxon>Taphrina</taxon>
    </lineage>
</organism>
<dbReference type="InterPro" id="IPR028892">
    <property type="entry name" value="ADE"/>
</dbReference>
<proteinExistence type="inferred from homology"/>
<keyword evidence="1 7" id="KW-0963">Cytoplasm</keyword>
<dbReference type="GO" id="GO:0000034">
    <property type="term" value="F:adenine deaminase activity"/>
    <property type="evidence" value="ECO:0007669"/>
    <property type="project" value="UniProtKB-UniRule"/>
</dbReference>
<evidence type="ECO:0000256" key="3">
    <source>
        <dbReference type="ARBA" id="ARBA00022801"/>
    </source>
</evidence>
<keyword evidence="6 7" id="KW-0539">Nucleus</keyword>
<comment type="cofactor">
    <cofactor evidence="7">
        <name>Zn(2+)</name>
        <dbReference type="ChEBI" id="CHEBI:29105"/>
    </cofactor>
    <text evidence="7">Binds 1 zinc ion per subunit.</text>
</comment>
<dbReference type="FunFam" id="3.20.20.140:FF:000039">
    <property type="entry name" value="Adenine deaminase"/>
    <property type="match status" value="1"/>
</dbReference>
<evidence type="ECO:0000259" key="8">
    <source>
        <dbReference type="Pfam" id="PF00962"/>
    </source>
</evidence>
<reference evidence="9 10" key="1">
    <citation type="journal article" date="2013" name="MBio">
        <title>Genome sequencing of the plant pathogen Taphrina deformans, the causal agent of peach leaf curl.</title>
        <authorList>
            <person name="Cisse O.H."/>
            <person name="Almeida J.M.G.C.F."/>
            <person name="Fonseca A."/>
            <person name="Kumar A.A."/>
            <person name="Salojaervi J."/>
            <person name="Overmyer K."/>
            <person name="Hauser P.M."/>
            <person name="Pagni M."/>
        </authorList>
    </citation>
    <scope>NUCLEOTIDE SEQUENCE [LARGE SCALE GENOMIC DNA]</scope>
    <source>
        <strain evidence="10">PYCC 5710 / ATCC 11124 / CBS 356.35 / IMI 108563 / JCM 9778 / NBRC 8474</strain>
    </source>
</reference>
<dbReference type="VEuPathDB" id="FungiDB:TAPDE_000141"/>
<dbReference type="InterPro" id="IPR006650">
    <property type="entry name" value="A/AMP_deam_AS"/>
</dbReference>
<evidence type="ECO:0000313" key="10">
    <source>
        <dbReference type="Proteomes" id="UP000013776"/>
    </source>
</evidence>
<dbReference type="GO" id="GO:0008270">
    <property type="term" value="F:zinc ion binding"/>
    <property type="evidence" value="ECO:0007669"/>
    <property type="project" value="UniProtKB-UniRule"/>
</dbReference>
<comment type="similarity">
    <text evidence="7">Belongs to the metallo-dependent hydrolases superfamily. Adenosine and AMP deaminases family. Adenine deaminase type 2 subfamily.</text>
</comment>
<feature type="active site" description="Proton donor" evidence="7">
    <location>
        <position position="215"/>
    </location>
</feature>
<evidence type="ECO:0000313" key="9">
    <source>
        <dbReference type="EMBL" id="CCG80615.1"/>
    </source>
</evidence>
<evidence type="ECO:0000256" key="6">
    <source>
        <dbReference type="ARBA" id="ARBA00023242"/>
    </source>
</evidence>
<dbReference type="eggNOG" id="KOG1097">
    <property type="taxonomic scope" value="Eukaryota"/>
</dbReference>